<organism evidence="2 6">
    <name type="scientific">Didymodactylos carnosus</name>
    <dbReference type="NCBI Taxonomy" id="1234261"/>
    <lineage>
        <taxon>Eukaryota</taxon>
        <taxon>Metazoa</taxon>
        <taxon>Spiralia</taxon>
        <taxon>Gnathifera</taxon>
        <taxon>Rotifera</taxon>
        <taxon>Eurotatoria</taxon>
        <taxon>Bdelloidea</taxon>
        <taxon>Philodinida</taxon>
        <taxon>Philodinidae</taxon>
        <taxon>Didymodactylos</taxon>
    </lineage>
</organism>
<keyword evidence="6" id="KW-1185">Reference proteome</keyword>
<dbReference type="EMBL" id="CAJNOQ010003880">
    <property type="protein sequence ID" value="CAF1033906.1"/>
    <property type="molecule type" value="Genomic_DNA"/>
</dbReference>
<feature type="region of interest" description="Disordered" evidence="1">
    <location>
        <begin position="1"/>
        <end position="21"/>
    </location>
</feature>
<dbReference type="AlphaFoldDB" id="A0A814JCY2"/>
<dbReference type="Proteomes" id="UP000682733">
    <property type="component" value="Unassembled WGS sequence"/>
</dbReference>
<evidence type="ECO:0000313" key="6">
    <source>
        <dbReference type="Proteomes" id="UP000663829"/>
    </source>
</evidence>
<gene>
    <name evidence="2" type="ORF">GPM918_LOCUS15421</name>
    <name evidence="3" type="ORF">OVA965_LOCUS25460</name>
    <name evidence="4" type="ORF">SRO942_LOCUS15421</name>
    <name evidence="5" type="ORF">TMI583_LOCUS26189</name>
</gene>
<dbReference type="Proteomes" id="UP000677228">
    <property type="component" value="Unassembled WGS sequence"/>
</dbReference>
<proteinExistence type="predicted"/>
<evidence type="ECO:0000313" key="3">
    <source>
        <dbReference type="EMBL" id="CAF1232850.1"/>
    </source>
</evidence>
<dbReference type="Proteomes" id="UP000663829">
    <property type="component" value="Unassembled WGS sequence"/>
</dbReference>
<dbReference type="EMBL" id="CAJOBC010003880">
    <property type="protein sequence ID" value="CAF3804587.1"/>
    <property type="molecule type" value="Genomic_DNA"/>
</dbReference>
<dbReference type="EMBL" id="CAJOBA010037367">
    <property type="protein sequence ID" value="CAF4040979.1"/>
    <property type="molecule type" value="Genomic_DNA"/>
</dbReference>
<dbReference type="EMBL" id="CAJNOK010015820">
    <property type="protein sequence ID" value="CAF1232850.1"/>
    <property type="molecule type" value="Genomic_DNA"/>
</dbReference>
<name>A0A814JCY2_9BILA</name>
<protein>
    <submittedName>
        <fullName evidence="2">Uncharacterized protein</fullName>
    </submittedName>
</protein>
<dbReference type="OrthoDB" id="10017149at2759"/>
<feature type="compositionally biased region" description="Polar residues" evidence="1">
    <location>
        <begin position="12"/>
        <end position="21"/>
    </location>
</feature>
<accession>A0A814JCY2</accession>
<evidence type="ECO:0000313" key="5">
    <source>
        <dbReference type="EMBL" id="CAF4040979.1"/>
    </source>
</evidence>
<sequence length="252" mass="27716">MLNGPHCRSQLKDATNPSSVAGLTQAREGTVDGYGSVRFLVEKTNQVIYVETTLIVPPMQAHKGTLFVWPGLQPGGANFKPIDNGVLQPVLTWGPSCAPGIQPPNYSSWWVSAQYVNTVGSFKGYTGCKGGRVMTVNPGDQLFMQFKLNGTIWTQTVTNLRTNRAVKFSIGLLGQAQNYVYFIIEQYASTFVDDAVYLNSKWKFAQPSNQGCTLAFRGIKDFVSTPQLSTDRLSCSVVKIIQRAKENPQSSF</sequence>
<dbReference type="Proteomes" id="UP000681722">
    <property type="component" value="Unassembled WGS sequence"/>
</dbReference>
<reference evidence="2" key="1">
    <citation type="submission" date="2021-02" db="EMBL/GenBank/DDBJ databases">
        <authorList>
            <person name="Nowell W R."/>
        </authorList>
    </citation>
    <scope>NUCLEOTIDE SEQUENCE</scope>
</reference>
<evidence type="ECO:0000313" key="4">
    <source>
        <dbReference type="EMBL" id="CAF3804587.1"/>
    </source>
</evidence>
<evidence type="ECO:0000256" key="1">
    <source>
        <dbReference type="SAM" id="MobiDB-lite"/>
    </source>
</evidence>
<evidence type="ECO:0000313" key="2">
    <source>
        <dbReference type="EMBL" id="CAF1033906.1"/>
    </source>
</evidence>
<comment type="caution">
    <text evidence="2">The sequence shown here is derived from an EMBL/GenBank/DDBJ whole genome shotgun (WGS) entry which is preliminary data.</text>
</comment>